<gene>
    <name evidence="1" type="ORF">PHMEG_00011318</name>
</gene>
<comment type="caution">
    <text evidence="1">The sequence shown here is derived from an EMBL/GenBank/DDBJ whole genome shotgun (WGS) entry which is preliminary data.</text>
</comment>
<proteinExistence type="predicted"/>
<sequence length="160" mass="18148">MHPAIIPEVVPARFSYSTTHNTSDHAFLVGIPAWSQRLAEEKYTRDGYGGLEVLHRDDGFTAVDIQELASLVGHDGDVNDLVMCARPDGPLDEVDLECMLDSLMVRRELAYILSHYRPDRLAQKVVATTTFLKRLLDKFRHLHAQVEAKHRTHVQDMLDS</sequence>
<keyword evidence="2" id="KW-1185">Reference proteome</keyword>
<name>A0A225WBH6_9STRA</name>
<protein>
    <submittedName>
        <fullName evidence="1">Uncharacterized protein</fullName>
    </submittedName>
</protein>
<reference evidence="2" key="1">
    <citation type="submission" date="2017-03" db="EMBL/GenBank/DDBJ databases">
        <title>Phytopthora megakarya and P. palmivora, two closely related causual agents of cacao black pod achieved similar genome size and gene model numbers by different mechanisms.</title>
        <authorList>
            <person name="Ali S."/>
            <person name="Shao J."/>
            <person name="Larry D.J."/>
            <person name="Kronmiller B."/>
            <person name="Shen D."/>
            <person name="Strem M.D."/>
            <person name="Melnick R.L."/>
            <person name="Guiltinan M.J."/>
            <person name="Tyler B.M."/>
            <person name="Meinhardt L.W."/>
            <person name="Bailey B.A."/>
        </authorList>
    </citation>
    <scope>NUCLEOTIDE SEQUENCE [LARGE SCALE GENOMIC DNA]</scope>
    <source>
        <strain evidence="2">zdho120</strain>
    </source>
</reference>
<organism evidence="1 2">
    <name type="scientific">Phytophthora megakarya</name>
    <dbReference type="NCBI Taxonomy" id="4795"/>
    <lineage>
        <taxon>Eukaryota</taxon>
        <taxon>Sar</taxon>
        <taxon>Stramenopiles</taxon>
        <taxon>Oomycota</taxon>
        <taxon>Peronosporomycetes</taxon>
        <taxon>Peronosporales</taxon>
        <taxon>Peronosporaceae</taxon>
        <taxon>Phytophthora</taxon>
    </lineage>
</organism>
<accession>A0A225WBH6</accession>
<dbReference type="EMBL" id="NBNE01001192">
    <property type="protein sequence ID" value="OWZ15096.1"/>
    <property type="molecule type" value="Genomic_DNA"/>
</dbReference>
<dbReference type="AlphaFoldDB" id="A0A225WBH6"/>
<evidence type="ECO:0000313" key="1">
    <source>
        <dbReference type="EMBL" id="OWZ15096.1"/>
    </source>
</evidence>
<evidence type="ECO:0000313" key="2">
    <source>
        <dbReference type="Proteomes" id="UP000198211"/>
    </source>
</evidence>
<dbReference type="OrthoDB" id="129630at2759"/>
<dbReference type="Proteomes" id="UP000198211">
    <property type="component" value="Unassembled WGS sequence"/>
</dbReference>